<feature type="region of interest" description="Disordered" evidence="1">
    <location>
        <begin position="1"/>
        <end position="35"/>
    </location>
</feature>
<dbReference type="InParanoid" id="A0A2V0NZ62"/>
<feature type="compositionally biased region" description="Gly residues" evidence="1">
    <location>
        <begin position="288"/>
        <end position="298"/>
    </location>
</feature>
<feature type="compositionally biased region" description="Low complexity" evidence="1">
    <location>
        <begin position="18"/>
        <end position="28"/>
    </location>
</feature>
<dbReference type="EMBL" id="BDRX01000036">
    <property type="protein sequence ID" value="GBF92928.1"/>
    <property type="molecule type" value="Genomic_DNA"/>
</dbReference>
<organism evidence="2 3">
    <name type="scientific">Raphidocelis subcapitata</name>
    <dbReference type="NCBI Taxonomy" id="307507"/>
    <lineage>
        <taxon>Eukaryota</taxon>
        <taxon>Viridiplantae</taxon>
        <taxon>Chlorophyta</taxon>
        <taxon>core chlorophytes</taxon>
        <taxon>Chlorophyceae</taxon>
        <taxon>CS clade</taxon>
        <taxon>Sphaeropleales</taxon>
        <taxon>Selenastraceae</taxon>
        <taxon>Raphidocelis</taxon>
    </lineage>
</organism>
<dbReference type="Proteomes" id="UP000247498">
    <property type="component" value="Unassembled WGS sequence"/>
</dbReference>
<evidence type="ECO:0000313" key="2">
    <source>
        <dbReference type="EMBL" id="GBF92928.1"/>
    </source>
</evidence>
<dbReference type="AlphaFoldDB" id="A0A2V0NZ62"/>
<proteinExistence type="predicted"/>
<accession>A0A2V0NZ62</accession>
<evidence type="ECO:0000313" key="3">
    <source>
        <dbReference type="Proteomes" id="UP000247498"/>
    </source>
</evidence>
<evidence type="ECO:0000256" key="1">
    <source>
        <dbReference type="SAM" id="MobiDB-lite"/>
    </source>
</evidence>
<sequence>MPGGLTPSPAPPAVAWQPTAPGPAASTARARRRKKKRLADTIGELEVRLYSLRRSAFDALTANAHAQRRVELLRGMWLACAALQHLTGEQVAENWAHLVLGLEEGAVRLSRLIHGAGCGSRGPSSGGGSGGGMPVFDGGFSFGSGSAGGGAGSGGAGSGGAGICDGGGNGSGGGAAAWDPMQTGGGGGAPMPPPSMPQLAIVQLLESVVSRQRLEGVTRDAFISRWHEAVEEGRRLQQQLEAGVDVDGAIAQWAQSACALLIGTIALKPWAATLFIGRLDGSNSSSNGRGGTGGGGAGSSRDGASSAGDGGRSGLWEPPMPPAEVDALFARLCLNETQAHMLVLLGNWWEAGMARLRSQRVAAATRALAAPHDVERASAALRDLELTQARFVHRALCAAAVVHTAVLTPRQLLQWWCGSWPYLLSLTALLDAASRARAGRAAAAAAAAAAAPGGGGATTAGGGAAAQP</sequence>
<feature type="region of interest" description="Disordered" evidence="1">
    <location>
        <begin position="282"/>
        <end position="317"/>
    </location>
</feature>
<comment type="caution">
    <text evidence="2">The sequence shown here is derived from an EMBL/GenBank/DDBJ whole genome shotgun (WGS) entry which is preliminary data.</text>
</comment>
<keyword evidence="3" id="KW-1185">Reference proteome</keyword>
<gene>
    <name evidence="2" type="ORF">Rsub_05764</name>
</gene>
<reference evidence="2 3" key="1">
    <citation type="journal article" date="2018" name="Sci. Rep.">
        <title>Raphidocelis subcapitata (=Pseudokirchneriella subcapitata) provides an insight into genome evolution and environmental adaptations in the Sphaeropleales.</title>
        <authorList>
            <person name="Suzuki S."/>
            <person name="Yamaguchi H."/>
            <person name="Nakajima N."/>
            <person name="Kawachi M."/>
        </authorList>
    </citation>
    <scope>NUCLEOTIDE SEQUENCE [LARGE SCALE GENOMIC DNA]</scope>
    <source>
        <strain evidence="2 3">NIES-35</strain>
    </source>
</reference>
<name>A0A2V0NZ62_9CHLO</name>
<protein>
    <submittedName>
        <fullName evidence="2">Uncharacterized protein</fullName>
    </submittedName>
</protein>